<keyword evidence="1" id="KW-1133">Transmembrane helix</keyword>
<reference evidence="2" key="1">
    <citation type="submission" date="2020-01" db="EMBL/GenBank/DDBJ databases">
        <authorList>
            <person name="Meier V. D."/>
            <person name="Meier V D."/>
        </authorList>
    </citation>
    <scope>NUCLEOTIDE SEQUENCE</scope>
    <source>
        <strain evidence="2">HLG_WM_MAG_12</strain>
    </source>
</reference>
<accession>A0A6S6SZM9</accession>
<sequence>MKFFISNDIRKNDTLKTVITLFLFCLVFYIGLDFYLKLEYFGFSIDELINTIRGDEEYFLDPVSFKDLVEMIHIHSFFALIYFAMILGIMFRLKTRLILFFIVVSVLSLLCSYILLLLSTHYDVFVYLVGSYVLFNIVIIFGIFMIMVKLWFLRV</sequence>
<feature type="transmembrane region" description="Helical" evidence="1">
    <location>
        <begin position="18"/>
        <end position="36"/>
    </location>
</feature>
<protein>
    <recommendedName>
        <fullName evidence="3">Exosortase F system-associated protein</fullName>
    </recommendedName>
</protein>
<evidence type="ECO:0008006" key="3">
    <source>
        <dbReference type="Google" id="ProtNLM"/>
    </source>
</evidence>
<organism evidence="2">
    <name type="scientific">uncultured Campylobacterales bacterium</name>
    <dbReference type="NCBI Taxonomy" id="352960"/>
    <lineage>
        <taxon>Bacteria</taxon>
        <taxon>Pseudomonadati</taxon>
        <taxon>Campylobacterota</taxon>
        <taxon>Epsilonproteobacteria</taxon>
        <taxon>Campylobacterales</taxon>
        <taxon>environmental samples</taxon>
    </lineage>
</organism>
<keyword evidence="1" id="KW-0472">Membrane</keyword>
<feature type="transmembrane region" description="Helical" evidence="1">
    <location>
        <begin position="98"/>
        <end position="118"/>
    </location>
</feature>
<feature type="transmembrane region" description="Helical" evidence="1">
    <location>
        <begin position="124"/>
        <end position="152"/>
    </location>
</feature>
<feature type="transmembrane region" description="Helical" evidence="1">
    <location>
        <begin position="72"/>
        <end position="91"/>
    </location>
</feature>
<gene>
    <name evidence="2" type="ORF">HELGO_WM9501</name>
</gene>
<dbReference type="EMBL" id="CACVAW010000068">
    <property type="protein sequence ID" value="CAA6816201.1"/>
    <property type="molecule type" value="Genomic_DNA"/>
</dbReference>
<name>A0A6S6SZM9_9BACT</name>
<proteinExistence type="predicted"/>
<evidence type="ECO:0000313" key="2">
    <source>
        <dbReference type="EMBL" id="CAA6816201.1"/>
    </source>
</evidence>
<evidence type="ECO:0000256" key="1">
    <source>
        <dbReference type="SAM" id="Phobius"/>
    </source>
</evidence>
<keyword evidence="1" id="KW-0812">Transmembrane</keyword>
<dbReference type="AlphaFoldDB" id="A0A6S6SZM9"/>